<dbReference type="CDD" id="cd18580">
    <property type="entry name" value="ABC_6TM_ABCC_D2"/>
    <property type="match status" value="1"/>
</dbReference>
<feature type="domain" description="ABC transmembrane type-1" evidence="11">
    <location>
        <begin position="167"/>
        <end position="377"/>
    </location>
</feature>
<dbReference type="Proteomes" id="UP001141327">
    <property type="component" value="Unassembled WGS sequence"/>
</dbReference>
<feature type="compositionally biased region" description="Polar residues" evidence="8">
    <location>
        <begin position="554"/>
        <end position="568"/>
    </location>
</feature>
<keyword evidence="6 9" id="KW-1133">Transmembrane helix</keyword>
<dbReference type="InterPro" id="IPR044726">
    <property type="entry name" value="ABCC_6TM_D2"/>
</dbReference>
<dbReference type="SUPFAM" id="SSF52540">
    <property type="entry name" value="P-loop containing nucleoside triphosphate hydrolases"/>
    <property type="match status" value="1"/>
</dbReference>
<dbReference type="CDD" id="cd03250">
    <property type="entry name" value="ABCC_MRP_domain1"/>
    <property type="match status" value="1"/>
</dbReference>
<protein>
    <submittedName>
        <fullName evidence="12">Multidrug resistance-associated protein</fullName>
    </submittedName>
</protein>
<evidence type="ECO:0000256" key="8">
    <source>
        <dbReference type="SAM" id="MobiDB-lite"/>
    </source>
</evidence>
<dbReference type="InterPro" id="IPR003439">
    <property type="entry name" value="ABC_transporter-like_ATP-bd"/>
</dbReference>
<reference evidence="12" key="1">
    <citation type="journal article" date="2022" name="bioRxiv">
        <title>Genomics of Preaxostyla Flagellates Illuminates Evolutionary Transitions and the Path Towards Mitochondrial Loss.</title>
        <authorList>
            <person name="Novak L.V.F."/>
            <person name="Treitli S.C."/>
            <person name="Pyrih J."/>
            <person name="Halakuc P."/>
            <person name="Pipaliya S.V."/>
            <person name="Vacek V."/>
            <person name="Brzon O."/>
            <person name="Soukal P."/>
            <person name="Eme L."/>
            <person name="Dacks J.B."/>
            <person name="Karnkowska A."/>
            <person name="Elias M."/>
            <person name="Hampl V."/>
        </authorList>
    </citation>
    <scope>NUCLEOTIDE SEQUENCE</scope>
    <source>
        <strain evidence="12">RCP-MX</strain>
    </source>
</reference>
<feature type="domain" description="ABC transmembrane type-1" evidence="11">
    <location>
        <begin position="845"/>
        <end position="1051"/>
    </location>
</feature>
<dbReference type="CDD" id="cd18579">
    <property type="entry name" value="ABC_6TM_ABCC_D1"/>
    <property type="match status" value="1"/>
</dbReference>
<evidence type="ECO:0000256" key="5">
    <source>
        <dbReference type="ARBA" id="ARBA00022840"/>
    </source>
</evidence>
<dbReference type="InterPro" id="IPR017871">
    <property type="entry name" value="ABC_transporter-like_CS"/>
</dbReference>
<dbReference type="SUPFAM" id="SSF90123">
    <property type="entry name" value="ABC transporter transmembrane region"/>
    <property type="match status" value="2"/>
</dbReference>
<evidence type="ECO:0000256" key="2">
    <source>
        <dbReference type="ARBA" id="ARBA00022448"/>
    </source>
</evidence>
<feature type="region of interest" description="Disordered" evidence="8">
    <location>
        <begin position="1125"/>
        <end position="1144"/>
    </location>
</feature>
<dbReference type="InterPro" id="IPR044746">
    <property type="entry name" value="ABCC_6TM_D1"/>
</dbReference>
<feature type="domain" description="ABC transporter" evidence="10">
    <location>
        <begin position="578"/>
        <end position="801"/>
    </location>
</feature>
<accession>A0ABQ8URN4</accession>
<dbReference type="InterPro" id="IPR011527">
    <property type="entry name" value="ABC1_TM_dom"/>
</dbReference>
<dbReference type="PANTHER" id="PTHR24223">
    <property type="entry name" value="ATP-BINDING CASSETTE SUB-FAMILY C"/>
    <property type="match status" value="1"/>
</dbReference>
<dbReference type="PROSITE" id="PS00211">
    <property type="entry name" value="ABC_TRANSPORTER_1"/>
    <property type="match status" value="1"/>
</dbReference>
<dbReference type="PROSITE" id="PS50929">
    <property type="entry name" value="ABC_TM1F"/>
    <property type="match status" value="2"/>
</dbReference>
<dbReference type="PROSITE" id="PS50893">
    <property type="entry name" value="ABC_TRANSPORTER_2"/>
    <property type="match status" value="1"/>
</dbReference>
<dbReference type="Gene3D" id="1.20.1560.10">
    <property type="entry name" value="ABC transporter type 1, transmembrane domain"/>
    <property type="match status" value="2"/>
</dbReference>
<evidence type="ECO:0000256" key="4">
    <source>
        <dbReference type="ARBA" id="ARBA00022741"/>
    </source>
</evidence>
<evidence type="ECO:0000256" key="3">
    <source>
        <dbReference type="ARBA" id="ARBA00022692"/>
    </source>
</evidence>
<dbReference type="SMART" id="SM00382">
    <property type="entry name" value="AAA"/>
    <property type="match status" value="1"/>
</dbReference>
<evidence type="ECO:0000313" key="12">
    <source>
        <dbReference type="EMBL" id="KAJ4459390.1"/>
    </source>
</evidence>
<dbReference type="EMBL" id="JAPMOS010000020">
    <property type="protein sequence ID" value="KAJ4459390.1"/>
    <property type="molecule type" value="Genomic_DNA"/>
</dbReference>
<feature type="region of interest" description="Disordered" evidence="8">
    <location>
        <begin position="544"/>
        <end position="568"/>
    </location>
</feature>
<evidence type="ECO:0000259" key="10">
    <source>
        <dbReference type="PROSITE" id="PS50893"/>
    </source>
</evidence>
<evidence type="ECO:0000259" key="11">
    <source>
        <dbReference type="PROSITE" id="PS50929"/>
    </source>
</evidence>
<organism evidence="12 13">
    <name type="scientific">Paratrimastix pyriformis</name>
    <dbReference type="NCBI Taxonomy" id="342808"/>
    <lineage>
        <taxon>Eukaryota</taxon>
        <taxon>Metamonada</taxon>
        <taxon>Preaxostyla</taxon>
        <taxon>Paratrimastigidae</taxon>
        <taxon>Paratrimastix</taxon>
    </lineage>
</organism>
<keyword evidence="7 9" id="KW-0472">Membrane</keyword>
<comment type="caution">
    <text evidence="12">The sequence shown here is derived from an EMBL/GenBank/DDBJ whole genome shotgun (WGS) entry which is preliminary data.</text>
</comment>
<evidence type="ECO:0000256" key="1">
    <source>
        <dbReference type="ARBA" id="ARBA00004141"/>
    </source>
</evidence>
<evidence type="ECO:0000256" key="9">
    <source>
        <dbReference type="SAM" id="Phobius"/>
    </source>
</evidence>
<keyword evidence="13" id="KW-1185">Reference proteome</keyword>
<keyword evidence="5" id="KW-0067">ATP-binding</keyword>
<dbReference type="InterPro" id="IPR036640">
    <property type="entry name" value="ABC1_TM_sf"/>
</dbReference>
<feature type="region of interest" description="Disordered" evidence="8">
    <location>
        <begin position="1"/>
        <end position="53"/>
    </location>
</feature>
<dbReference type="InterPro" id="IPR027417">
    <property type="entry name" value="P-loop_NTPase"/>
</dbReference>
<name>A0ABQ8URN4_9EUKA</name>
<feature type="region of interest" description="Disordered" evidence="8">
    <location>
        <begin position="370"/>
        <end position="395"/>
    </location>
</feature>
<feature type="transmembrane region" description="Helical" evidence="9">
    <location>
        <begin position="947"/>
        <end position="967"/>
    </location>
</feature>
<dbReference type="Pfam" id="PF00664">
    <property type="entry name" value="ABC_membrane"/>
    <property type="match status" value="2"/>
</dbReference>
<evidence type="ECO:0000313" key="13">
    <source>
        <dbReference type="Proteomes" id="UP001141327"/>
    </source>
</evidence>
<dbReference type="InterPro" id="IPR050173">
    <property type="entry name" value="ABC_transporter_C-like"/>
</dbReference>
<feature type="compositionally biased region" description="Basic and acidic residues" evidence="8">
    <location>
        <begin position="44"/>
        <end position="53"/>
    </location>
</feature>
<keyword evidence="2" id="KW-0813">Transport</keyword>
<dbReference type="Pfam" id="PF00005">
    <property type="entry name" value="ABC_tran"/>
    <property type="match status" value="1"/>
</dbReference>
<keyword evidence="3 9" id="KW-0812">Transmembrane</keyword>
<sequence length="1144" mass="126939">MRSSSIAQFPNGPHLPQKPPLESRRDYLTHRVRTSWAERQPPPSDKRAPKPATKNREDHAWFFSHLFFGYFFPIIWRGLRRPLETEDLWEVHSLDRADVVHEKLKKAWTPKYLQYQADLAKFEAAKRAHAAQVAALPQGAPVPAAPVQPKKPSFISALMAVGGWRLAWAGFLSALQTAAFYIGPLTLMPLIESIFYLRNNIPHDFPYHWAVLYILAPFLSALAQSQSERIMFHAANQMRTAMMTAVYEKVLHLNNASSSQTDSGQMITLISADARQATEWLHMLHMGWTTPLSLIASLVLVFNTIKWAGGPPLGLMILVLPLQAIVSAKMMSSMTEFMNTNDERIKVTNETIQGIKVVKFSGLEDKFSDRMRASQAKQSSPAQHPPGPVLHDAAVPGDADLHQRVGLRLVCPALPGRPARDHLLRGLAQIAASMNRVGDFMLLPEKGATESAAALPAQTSDETFVSVRGATFKWAEPPTVPPPVMEGYIRASVARQLMAEWKRQAKQAAKEKRPLPPRPPVAAEIPASVMAPMLAKAGLPTKKGVTITPEEPAPSTSPDGKSAQLSKSAQLLASCQRAQAAEAAEAAARHEQPATLREISFDVPRGSLTMVVGPVGSGKSSLAAALIGEITRVSGDVVVGGTLSYCAQQAWITNATVRENILFGLPFDEERYRRAVEVCALEPDFKIMAAGDQTAIGEKGVNLSGGQKQRISLARSVYSDREIYLWDDPLSAVDVHVGKHIFERCIRGQLRGRTMILITNQLQYLEQADQVVILKDGAIEAKGSYADLRSRGFDFSKYVVKAEEAESKREAAMKIISDEEHSTGAIPWRLYFSYLGTYSGLLGWLGMIALFVITEGAGSVSSWWLQQWTGGAYLSILGPFYYPILIYAMIGVAQSLIAFVRSLFWVNVSIRGDLSQVDLQMSMLFENCFNMYLGTLAMLVVVGIGSWWFFVILVPIVVVFYLLQAVYRRTSREVQRLESISRSPCFAHFAETLMGLPTLRSYGLVDKWVGEFWTKCDQYSSAFMMYRLGQKWMGLYQSLVSSCILAAAVLLYTFTDVGADFLHCDTALTGLACSLPIPERGRVSRFFFCSVDPARLEWSVSTVNPAFMHASYWQRKWMRHKNKQLLNPGPGCRPPKLKALDPRS</sequence>
<dbReference type="Gene3D" id="3.40.50.300">
    <property type="entry name" value="P-loop containing nucleotide triphosphate hydrolases"/>
    <property type="match status" value="1"/>
</dbReference>
<dbReference type="InterPro" id="IPR003593">
    <property type="entry name" value="AAA+_ATPase"/>
</dbReference>
<comment type="subcellular location">
    <subcellularLocation>
        <location evidence="1">Membrane</location>
        <topology evidence="1">Multi-pass membrane protein</topology>
    </subcellularLocation>
</comment>
<feature type="transmembrane region" description="Helical" evidence="9">
    <location>
        <begin position="1034"/>
        <end position="1054"/>
    </location>
</feature>
<proteinExistence type="predicted"/>
<keyword evidence="4" id="KW-0547">Nucleotide-binding</keyword>
<feature type="transmembrane region" description="Helical" evidence="9">
    <location>
        <begin position="841"/>
        <end position="864"/>
    </location>
</feature>
<evidence type="ECO:0000256" key="7">
    <source>
        <dbReference type="ARBA" id="ARBA00023136"/>
    </source>
</evidence>
<evidence type="ECO:0000256" key="6">
    <source>
        <dbReference type="ARBA" id="ARBA00022989"/>
    </source>
</evidence>
<gene>
    <name evidence="12" type="ORF">PAPYR_4695</name>
</gene>